<dbReference type="CDD" id="cd01275">
    <property type="entry name" value="FHIT"/>
    <property type="match status" value="1"/>
</dbReference>
<feature type="binding site" evidence="3">
    <location>
        <position position="149"/>
    </location>
    <ligand>
        <name>substrate</name>
    </ligand>
</feature>
<proteinExistence type="predicted"/>
<dbReference type="Proteomes" id="UP000291469">
    <property type="component" value="Chromosome"/>
</dbReference>
<feature type="binding site" evidence="3">
    <location>
        <position position="77"/>
    </location>
    <ligand>
        <name>substrate</name>
    </ligand>
</feature>
<evidence type="ECO:0000256" key="2">
    <source>
        <dbReference type="PIRSR" id="PIRSR639383-1"/>
    </source>
</evidence>
<dbReference type="PANTHER" id="PTHR42997:SF1">
    <property type="entry name" value="AP-4-A PHOSPHORYLASE"/>
    <property type="match status" value="1"/>
</dbReference>
<dbReference type="AlphaFoldDB" id="A0A411YJT2"/>
<dbReference type="GO" id="GO:0000166">
    <property type="term" value="F:nucleotide binding"/>
    <property type="evidence" value="ECO:0007669"/>
    <property type="project" value="UniProtKB-KW"/>
</dbReference>
<dbReference type="Pfam" id="PF01230">
    <property type="entry name" value="HIT"/>
    <property type="match status" value="1"/>
</dbReference>
<feature type="active site" description="Tele-AMP-histidine intermediate" evidence="2">
    <location>
        <position position="147"/>
    </location>
</feature>
<dbReference type="InterPro" id="IPR039383">
    <property type="entry name" value="FHIT"/>
</dbReference>
<dbReference type="InterPro" id="IPR011146">
    <property type="entry name" value="HIT-like"/>
</dbReference>
<keyword evidence="8" id="KW-1185">Reference proteome</keyword>
<name>A0A411YJT2_9ACTN</name>
<dbReference type="EMBL" id="CP036402">
    <property type="protein sequence ID" value="QBI21452.1"/>
    <property type="molecule type" value="Genomic_DNA"/>
</dbReference>
<keyword evidence="1" id="KW-0547">Nucleotide-binding</keyword>
<sequence>MSSNAATPDEGPVAGGGAGGRLDDLQRLWTPWRMAYVADPDRESTGCPFCELPGWGPDRDADALILHRGERVFTILNAFPYNPGHLMIVPYRHVPDLADLDEGELAELGRETQRAVGALRAASGPHGFNLGMNLGGIAGAGIAEHVHQHVVPRWGGDTNFMPVIGQTKVLPQMLEETYERLAPQF</sequence>
<evidence type="ECO:0000256" key="4">
    <source>
        <dbReference type="PROSITE-ProRule" id="PRU00464"/>
    </source>
</evidence>
<organism evidence="7 8">
    <name type="scientific">Egibacter rhizosphaerae</name>
    <dbReference type="NCBI Taxonomy" id="1670831"/>
    <lineage>
        <taxon>Bacteria</taxon>
        <taxon>Bacillati</taxon>
        <taxon>Actinomycetota</taxon>
        <taxon>Nitriliruptoria</taxon>
        <taxon>Egibacterales</taxon>
        <taxon>Egibacteraceae</taxon>
        <taxon>Egibacter</taxon>
    </lineage>
</organism>
<dbReference type="InterPro" id="IPR036265">
    <property type="entry name" value="HIT-like_sf"/>
</dbReference>
<dbReference type="RefSeq" id="WP_131156444.1">
    <property type="nucleotide sequence ID" value="NZ_CP036402.1"/>
</dbReference>
<dbReference type="InterPro" id="IPR052908">
    <property type="entry name" value="AP-4-A_phosphorylase"/>
</dbReference>
<accession>A0A411YJT2</accession>
<gene>
    <name evidence="7" type="ORF">ER308_19020</name>
</gene>
<dbReference type="GO" id="GO:0003824">
    <property type="term" value="F:catalytic activity"/>
    <property type="evidence" value="ECO:0007669"/>
    <property type="project" value="InterPro"/>
</dbReference>
<reference evidence="7 8" key="1">
    <citation type="submission" date="2019-01" db="EMBL/GenBank/DDBJ databases">
        <title>Egibacter rhizosphaerae EGI 80759T.</title>
        <authorList>
            <person name="Chen D.-D."/>
            <person name="Tian Y."/>
            <person name="Jiao J.-Y."/>
            <person name="Zhang X.-T."/>
            <person name="Zhang Y.-G."/>
            <person name="Zhang Y."/>
            <person name="Xiao M."/>
            <person name="Shu W.-S."/>
            <person name="Li W.-J."/>
        </authorList>
    </citation>
    <scope>NUCLEOTIDE SEQUENCE [LARGE SCALE GENOMIC DNA]</scope>
    <source>
        <strain evidence="7 8">EGI 80759</strain>
    </source>
</reference>
<evidence type="ECO:0000259" key="6">
    <source>
        <dbReference type="PROSITE" id="PS51084"/>
    </source>
</evidence>
<feature type="region of interest" description="Disordered" evidence="5">
    <location>
        <begin position="1"/>
        <end position="20"/>
    </location>
</feature>
<dbReference type="OrthoDB" id="9784774at2"/>
<evidence type="ECO:0000256" key="1">
    <source>
        <dbReference type="ARBA" id="ARBA00022741"/>
    </source>
</evidence>
<feature type="domain" description="HIT" evidence="6">
    <location>
        <begin position="52"/>
        <end position="160"/>
    </location>
</feature>
<evidence type="ECO:0000256" key="5">
    <source>
        <dbReference type="SAM" id="MobiDB-lite"/>
    </source>
</evidence>
<protein>
    <submittedName>
        <fullName evidence="7">HIT domain-containing protein</fullName>
    </submittedName>
</protein>
<evidence type="ECO:0000313" key="7">
    <source>
        <dbReference type="EMBL" id="QBI21452.1"/>
    </source>
</evidence>
<dbReference type="Gene3D" id="3.30.428.10">
    <property type="entry name" value="HIT-like"/>
    <property type="match status" value="1"/>
</dbReference>
<dbReference type="PROSITE" id="PS51084">
    <property type="entry name" value="HIT_2"/>
    <property type="match status" value="1"/>
</dbReference>
<evidence type="ECO:0000313" key="8">
    <source>
        <dbReference type="Proteomes" id="UP000291469"/>
    </source>
</evidence>
<feature type="short sequence motif" description="Histidine triad motif" evidence="4">
    <location>
        <begin position="145"/>
        <end position="149"/>
    </location>
</feature>
<dbReference type="PANTHER" id="PTHR42997">
    <property type="entry name" value="HIT FAMILY HYDROLASE"/>
    <property type="match status" value="1"/>
</dbReference>
<dbReference type="KEGG" id="erz:ER308_19020"/>
<evidence type="ECO:0000256" key="3">
    <source>
        <dbReference type="PIRSR" id="PIRSR639383-2"/>
    </source>
</evidence>
<dbReference type="SUPFAM" id="SSF54197">
    <property type="entry name" value="HIT-like"/>
    <property type="match status" value="1"/>
</dbReference>